<evidence type="ECO:0000313" key="10">
    <source>
        <dbReference type="Proteomes" id="UP001140453"/>
    </source>
</evidence>
<proteinExistence type="predicted"/>
<protein>
    <recommendedName>
        <fullName evidence="8">Amino acid permease/ SLC12A domain-containing protein</fullName>
    </recommendedName>
</protein>
<feature type="transmembrane region" description="Helical" evidence="7">
    <location>
        <begin position="185"/>
        <end position="206"/>
    </location>
</feature>
<dbReference type="Gene3D" id="1.20.1740.10">
    <property type="entry name" value="Amino acid/polyamine transporter I"/>
    <property type="match status" value="1"/>
</dbReference>
<dbReference type="InterPro" id="IPR050524">
    <property type="entry name" value="APC_YAT"/>
</dbReference>
<feature type="transmembrane region" description="Helical" evidence="7">
    <location>
        <begin position="120"/>
        <end position="147"/>
    </location>
</feature>
<feature type="transmembrane region" description="Helical" evidence="7">
    <location>
        <begin position="349"/>
        <end position="370"/>
    </location>
</feature>
<dbReference type="FunFam" id="1.20.1740.10:FF:000001">
    <property type="entry name" value="Amino acid permease"/>
    <property type="match status" value="1"/>
</dbReference>
<accession>A0A9W8Z0Z7</accession>
<keyword evidence="10" id="KW-1185">Reference proteome</keyword>
<feature type="region of interest" description="Disordered" evidence="6">
    <location>
        <begin position="1"/>
        <end position="30"/>
    </location>
</feature>
<evidence type="ECO:0000256" key="7">
    <source>
        <dbReference type="SAM" id="Phobius"/>
    </source>
</evidence>
<evidence type="ECO:0000256" key="5">
    <source>
        <dbReference type="ARBA" id="ARBA00023136"/>
    </source>
</evidence>
<feature type="transmembrane region" description="Helical" evidence="7">
    <location>
        <begin position="406"/>
        <end position="429"/>
    </location>
</feature>
<evidence type="ECO:0000256" key="6">
    <source>
        <dbReference type="SAM" id="MobiDB-lite"/>
    </source>
</evidence>
<evidence type="ECO:0000256" key="1">
    <source>
        <dbReference type="ARBA" id="ARBA00004141"/>
    </source>
</evidence>
<feature type="domain" description="Amino acid permease/ SLC12A" evidence="8">
    <location>
        <begin position="46"/>
        <end position="503"/>
    </location>
</feature>
<evidence type="ECO:0000256" key="4">
    <source>
        <dbReference type="ARBA" id="ARBA00022989"/>
    </source>
</evidence>
<feature type="transmembrane region" description="Helical" evidence="7">
    <location>
        <begin position="480"/>
        <end position="499"/>
    </location>
</feature>
<organism evidence="9 10">
    <name type="scientific">Gnomoniopsis smithogilvyi</name>
    <dbReference type="NCBI Taxonomy" id="1191159"/>
    <lineage>
        <taxon>Eukaryota</taxon>
        <taxon>Fungi</taxon>
        <taxon>Dikarya</taxon>
        <taxon>Ascomycota</taxon>
        <taxon>Pezizomycotina</taxon>
        <taxon>Sordariomycetes</taxon>
        <taxon>Sordariomycetidae</taxon>
        <taxon>Diaporthales</taxon>
        <taxon>Gnomoniaceae</taxon>
        <taxon>Gnomoniopsis</taxon>
    </lineage>
</organism>
<dbReference type="PIRSF" id="PIRSF006060">
    <property type="entry name" value="AA_transporter"/>
    <property type="match status" value="1"/>
</dbReference>
<dbReference type="AlphaFoldDB" id="A0A9W8Z0Z7"/>
<dbReference type="OrthoDB" id="3900342at2759"/>
<feature type="transmembrane region" description="Helical" evidence="7">
    <location>
        <begin position="317"/>
        <end position="337"/>
    </location>
</feature>
<feature type="transmembrane region" description="Helical" evidence="7">
    <location>
        <begin position="279"/>
        <end position="297"/>
    </location>
</feature>
<feature type="transmembrane region" description="Helical" evidence="7">
    <location>
        <begin position="449"/>
        <end position="468"/>
    </location>
</feature>
<comment type="caution">
    <text evidence="9">The sequence shown here is derived from an EMBL/GenBank/DDBJ whole genome shotgun (WGS) entry which is preliminary data.</text>
</comment>
<name>A0A9W8Z0Z7_9PEZI</name>
<evidence type="ECO:0000256" key="2">
    <source>
        <dbReference type="ARBA" id="ARBA00022448"/>
    </source>
</evidence>
<keyword evidence="3 7" id="KW-0812">Transmembrane</keyword>
<feature type="transmembrane region" description="Helical" evidence="7">
    <location>
        <begin position="49"/>
        <end position="69"/>
    </location>
</feature>
<keyword evidence="2" id="KW-0813">Transport</keyword>
<feature type="transmembrane region" description="Helical" evidence="7">
    <location>
        <begin position="376"/>
        <end position="394"/>
    </location>
</feature>
<evidence type="ECO:0000256" key="3">
    <source>
        <dbReference type="ARBA" id="ARBA00022692"/>
    </source>
</evidence>
<gene>
    <name evidence="9" type="ORF">N0V93_003725</name>
</gene>
<reference evidence="9" key="1">
    <citation type="submission" date="2022-10" db="EMBL/GenBank/DDBJ databases">
        <title>Tapping the CABI collections for fungal endophytes: first genome assemblies for Collariella, Neodidymelliopsis, Ascochyta clinopodiicola, Didymella pomorum, Didymosphaeria variabile, Neocosmospora piperis and Neocucurbitaria cava.</title>
        <authorList>
            <person name="Hill R."/>
        </authorList>
    </citation>
    <scope>NUCLEOTIDE SEQUENCE</scope>
    <source>
        <strain evidence="9">IMI 355082</strain>
    </source>
</reference>
<dbReference type="EMBL" id="JAPEVB010000002">
    <property type="protein sequence ID" value="KAJ4394507.1"/>
    <property type="molecule type" value="Genomic_DNA"/>
</dbReference>
<dbReference type="GO" id="GO:0015171">
    <property type="term" value="F:amino acid transmembrane transporter activity"/>
    <property type="evidence" value="ECO:0007669"/>
    <property type="project" value="TreeGrafter"/>
</dbReference>
<dbReference type="Proteomes" id="UP001140453">
    <property type="component" value="Unassembled WGS sequence"/>
</dbReference>
<feature type="transmembrane region" description="Helical" evidence="7">
    <location>
        <begin position="237"/>
        <end position="259"/>
    </location>
</feature>
<sequence>MSIENDGSGSKYEKGESSHDAGNSSIDVEGEVGTTTGLQSGLKSRHAQMIALGGTIGTGLFVGSGQVLLKGGPGFLLIAYLIMTAFVLFVATGVIELATYMPVKGGTMSYFGTRYVSKSLGFAMGWLYWYSLCILVPYEITAAAVVIDYWDSPIHVGVFLTIFLLVIVGLNILPVKYYGETEFWFASLKVIAICGLLVLGVVLFFGGGPSGDPLYFRYWSDPGAFNSWIVPGGKGQFVAFITTVIAAAFPFGFAPELLVITAGEMESPRRNLPKTARTFFLRLLIFYIGGVLVIGIICPSDAAALTSGGKGAAASPFVVGIANAGITVLPHIINAVILTSAWSSGNSFLYMASRSLYSMAVAGSAPAVFLKCTKGGMPYMAVAASCVWIPLCYLNVAASSGMVFNWFINITNTANFISWICCGTIFLRWRKAISAQNFPLSNLPYTSKLQPYGSWVVIVAFTLCMLLNGMEVFFYGKWDVATFLSAYIGIPFFLVIYFGHKFTSGRQDTWAIHPSEVDLYSGLDEIEAAETPAPVFTGVWGKVRDVFW</sequence>
<keyword evidence="4 7" id="KW-1133">Transmembrane helix</keyword>
<feature type="transmembrane region" description="Helical" evidence="7">
    <location>
        <begin position="75"/>
        <end position="99"/>
    </location>
</feature>
<keyword evidence="5 7" id="KW-0472">Membrane</keyword>
<dbReference type="PANTHER" id="PTHR43341:SF38">
    <property type="entry name" value="PROLINE TRANSPORTER (EUROFUNG)"/>
    <property type="match status" value="1"/>
</dbReference>
<dbReference type="InterPro" id="IPR004841">
    <property type="entry name" value="AA-permease/SLC12A_dom"/>
</dbReference>
<evidence type="ECO:0000259" key="8">
    <source>
        <dbReference type="Pfam" id="PF00324"/>
    </source>
</evidence>
<dbReference type="GO" id="GO:0016020">
    <property type="term" value="C:membrane"/>
    <property type="evidence" value="ECO:0007669"/>
    <property type="project" value="UniProtKB-SubCell"/>
</dbReference>
<comment type="subcellular location">
    <subcellularLocation>
        <location evidence="1">Membrane</location>
        <topology evidence="1">Multi-pass membrane protein</topology>
    </subcellularLocation>
</comment>
<feature type="transmembrane region" description="Helical" evidence="7">
    <location>
        <begin position="153"/>
        <end position="173"/>
    </location>
</feature>
<dbReference type="Pfam" id="PF00324">
    <property type="entry name" value="AA_permease"/>
    <property type="match status" value="1"/>
</dbReference>
<evidence type="ECO:0000313" key="9">
    <source>
        <dbReference type="EMBL" id="KAJ4394507.1"/>
    </source>
</evidence>
<dbReference type="PANTHER" id="PTHR43341">
    <property type="entry name" value="AMINO ACID PERMEASE"/>
    <property type="match status" value="1"/>
</dbReference>